<dbReference type="AlphaFoldDB" id="A0AAV4PAU0"/>
<organism evidence="1 2">
    <name type="scientific">Caerostris extrusa</name>
    <name type="common">Bark spider</name>
    <name type="synonym">Caerostris bankana</name>
    <dbReference type="NCBI Taxonomy" id="172846"/>
    <lineage>
        <taxon>Eukaryota</taxon>
        <taxon>Metazoa</taxon>
        <taxon>Ecdysozoa</taxon>
        <taxon>Arthropoda</taxon>
        <taxon>Chelicerata</taxon>
        <taxon>Arachnida</taxon>
        <taxon>Araneae</taxon>
        <taxon>Araneomorphae</taxon>
        <taxon>Entelegynae</taxon>
        <taxon>Araneoidea</taxon>
        <taxon>Araneidae</taxon>
        <taxon>Caerostris</taxon>
    </lineage>
</organism>
<evidence type="ECO:0000313" key="1">
    <source>
        <dbReference type="EMBL" id="GIX92262.1"/>
    </source>
</evidence>
<name>A0AAV4PAU0_CAEEX</name>
<keyword evidence="2" id="KW-1185">Reference proteome</keyword>
<sequence>MNTSQITSKSSCFSPWRKENQIEPSPKTYLSLCRERRIPFSSLGANPRTDDASLLVREGSFLIINLLIPQQKSNQYRQMSQKLGFRIELGPFHQKQ</sequence>
<dbReference type="Proteomes" id="UP001054945">
    <property type="component" value="Unassembled WGS sequence"/>
</dbReference>
<evidence type="ECO:0000313" key="2">
    <source>
        <dbReference type="Proteomes" id="UP001054945"/>
    </source>
</evidence>
<comment type="caution">
    <text evidence="1">The sequence shown here is derived from an EMBL/GenBank/DDBJ whole genome shotgun (WGS) entry which is preliminary data.</text>
</comment>
<proteinExistence type="predicted"/>
<gene>
    <name evidence="1" type="ORF">CEXT_44241</name>
</gene>
<dbReference type="EMBL" id="BPLR01004112">
    <property type="protein sequence ID" value="GIX92262.1"/>
    <property type="molecule type" value="Genomic_DNA"/>
</dbReference>
<protein>
    <submittedName>
        <fullName evidence="1">Uncharacterized protein</fullName>
    </submittedName>
</protein>
<reference evidence="1 2" key="1">
    <citation type="submission" date="2021-06" db="EMBL/GenBank/DDBJ databases">
        <title>Caerostris extrusa draft genome.</title>
        <authorList>
            <person name="Kono N."/>
            <person name="Arakawa K."/>
        </authorList>
    </citation>
    <scope>NUCLEOTIDE SEQUENCE [LARGE SCALE GENOMIC DNA]</scope>
</reference>
<accession>A0AAV4PAU0</accession>